<keyword evidence="6" id="KW-1185">Reference proteome</keyword>
<keyword evidence="3 4" id="KW-0560">Oxidoreductase</keyword>
<organism evidence="5 6">
    <name type="scientific">Trichinella spiralis</name>
    <name type="common">Trichina worm</name>
    <dbReference type="NCBI Taxonomy" id="6334"/>
    <lineage>
        <taxon>Eukaryota</taxon>
        <taxon>Metazoa</taxon>
        <taxon>Ecdysozoa</taxon>
        <taxon>Nematoda</taxon>
        <taxon>Enoplea</taxon>
        <taxon>Dorylaimia</taxon>
        <taxon>Trichinellida</taxon>
        <taxon>Trichinellidae</taxon>
        <taxon>Trichinella</taxon>
    </lineage>
</organism>
<dbReference type="Gene3D" id="3.40.30.10">
    <property type="entry name" value="Glutaredoxin"/>
    <property type="match status" value="1"/>
</dbReference>
<comment type="caution">
    <text evidence="5">The sequence shown here is derived from an EMBL/GenBank/DDBJ whole genome shotgun (WGS) entry which is preliminary data.</text>
</comment>
<dbReference type="InterPro" id="IPR000889">
    <property type="entry name" value="Glutathione_peroxidase"/>
</dbReference>
<evidence type="ECO:0000256" key="1">
    <source>
        <dbReference type="ARBA" id="ARBA00006926"/>
    </source>
</evidence>
<dbReference type="PRINTS" id="PR01011">
    <property type="entry name" value="GLUTPROXDASE"/>
</dbReference>
<name>A0ABR3KR61_TRISP</name>
<dbReference type="PANTHER" id="PTHR11592">
    <property type="entry name" value="GLUTATHIONE PEROXIDASE"/>
    <property type="match status" value="1"/>
</dbReference>
<dbReference type="GO" id="GO:0004601">
    <property type="term" value="F:peroxidase activity"/>
    <property type="evidence" value="ECO:0007669"/>
    <property type="project" value="UniProtKB-KW"/>
</dbReference>
<evidence type="ECO:0000256" key="3">
    <source>
        <dbReference type="ARBA" id="ARBA00023002"/>
    </source>
</evidence>
<keyword evidence="2 4" id="KW-0575">Peroxidase</keyword>
<dbReference type="PANTHER" id="PTHR11592:SF134">
    <property type="entry name" value="PHOSPHOLIPID HYDROPEROXIDE GLUTATHIONE PEROXIDASE"/>
    <property type="match status" value="1"/>
</dbReference>
<proteinExistence type="inferred from homology"/>
<evidence type="ECO:0000256" key="2">
    <source>
        <dbReference type="ARBA" id="ARBA00022559"/>
    </source>
</evidence>
<evidence type="ECO:0000256" key="4">
    <source>
        <dbReference type="RuleBase" id="RU000499"/>
    </source>
</evidence>
<dbReference type="PROSITE" id="PS51355">
    <property type="entry name" value="GLUTATHIONE_PEROXID_3"/>
    <property type="match status" value="1"/>
</dbReference>
<evidence type="ECO:0000313" key="6">
    <source>
        <dbReference type="Proteomes" id="UP001558632"/>
    </source>
</evidence>
<dbReference type="EMBL" id="JBEUSY010000170">
    <property type="protein sequence ID" value="KAL1243126.1"/>
    <property type="molecule type" value="Genomic_DNA"/>
</dbReference>
<dbReference type="Proteomes" id="UP001558632">
    <property type="component" value="Unassembled WGS sequence"/>
</dbReference>
<comment type="similarity">
    <text evidence="1 4">Belongs to the glutathione peroxidase family.</text>
</comment>
<protein>
    <recommendedName>
        <fullName evidence="4">Glutathione peroxidase</fullName>
    </recommendedName>
</protein>
<dbReference type="SUPFAM" id="SSF52833">
    <property type="entry name" value="Thioredoxin-like"/>
    <property type="match status" value="1"/>
</dbReference>
<dbReference type="Pfam" id="PF00255">
    <property type="entry name" value="GSHPx"/>
    <property type="match status" value="1"/>
</dbReference>
<gene>
    <name evidence="5" type="ORF">TSPI_03676</name>
</gene>
<dbReference type="InterPro" id="IPR036249">
    <property type="entry name" value="Thioredoxin-like_sf"/>
</dbReference>
<reference evidence="5 6" key="1">
    <citation type="submission" date="2024-07" db="EMBL/GenBank/DDBJ databases">
        <title>Enhanced genomic and transcriptomic resources for Trichinella pseudospiralis and T. spiralis underpin the discovery of pronounced molecular differences between stages and species.</title>
        <authorList>
            <person name="Pasi K.K."/>
            <person name="La Rosa G."/>
            <person name="Gomez-Morales M.A."/>
            <person name="Tosini F."/>
            <person name="Sumanam S."/>
            <person name="Young N.D."/>
            <person name="Chang B.C."/>
            <person name="Robin G.B."/>
        </authorList>
    </citation>
    <scope>NUCLEOTIDE SEQUENCE [LARGE SCALE GENOMIC DNA]</scope>
    <source>
        <strain evidence="5">ISS534</strain>
    </source>
</reference>
<evidence type="ECO:0000313" key="5">
    <source>
        <dbReference type="EMBL" id="KAL1243126.1"/>
    </source>
</evidence>
<sequence>MKKYQGKILIIVNGLRIAAFPCNQFGKQEPKSEEEIKKFATERYGVTFDMYSKIDVNDANEHPLWHFLKSKLSGTTGTPIKWNFAKFLIDQNGVPVRRYEPDDSPNSMEPDFTLLNKWSALPRRFSKQIVRSFTDMLQRNLLIACVSFILHQSYCDDAKPDSQPAKIQPIKCINYWPVSVCENYINIHGKSMCTKNILFGRYQCCTSCAKVLKVTVNEHGIFESKDNFKFYDESCPEATDRMIAGNSWTPCIVVTKLKWTTFHAQQSERVTIFLSRYVLQLSKEKNFNDIFSQFSRAMSNRHGSVINVGQRMLSKLCMDGMLCKKNVNKITERIFFKTIISRLTWMNRMVLSVERRRRRSFANASR</sequence>
<accession>A0ABR3KR61</accession>
<dbReference type="CDD" id="cd00340">
    <property type="entry name" value="GSH_Peroxidase"/>
    <property type="match status" value="1"/>
</dbReference>